<accession>A0AAD5IV68</accession>
<dbReference type="AlphaFoldDB" id="A0AAD5IV68"/>
<proteinExistence type="predicted"/>
<protein>
    <submittedName>
        <fullName evidence="2">Uncharacterized protein</fullName>
    </submittedName>
</protein>
<keyword evidence="3" id="KW-1185">Reference proteome</keyword>
<reference evidence="2" key="1">
    <citation type="journal article" date="2022" name="Plant J.">
        <title>Strategies of tolerance reflected in two North American maple genomes.</title>
        <authorList>
            <person name="McEvoy S.L."/>
            <person name="Sezen U.U."/>
            <person name="Trouern-Trend A."/>
            <person name="McMahon S.M."/>
            <person name="Schaberg P.G."/>
            <person name="Yang J."/>
            <person name="Wegrzyn J.L."/>
            <person name="Swenson N.G."/>
        </authorList>
    </citation>
    <scope>NUCLEOTIDE SEQUENCE</scope>
    <source>
        <strain evidence="2">91603</strain>
    </source>
</reference>
<comment type="caution">
    <text evidence="2">The sequence shown here is derived from an EMBL/GenBank/DDBJ whole genome shotgun (WGS) entry which is preliminary data.</text>
</comment>
<dbReference type="Proteomes" id="UP001064489">
    <property type="component" value="Chromosome 5"/>
</dbReference>
<reference evidence="2" key="2">
    <citation type="submission" date="2023-02" db="EMBL/GenBank/DDBJ databases">
        <authorList>
            <person name="Swenson N.G."/>
            <person name="Wegrzyn J.L."/>
            <person name="Mcevoy S.L."/>
        </authorList>
    </citation>
    <scope>NUCLEOTIDE SEQUENCE</scope>
    <source>
        <strain evidence="2">91603</strain>
        <tissue evidence="2">Leaf</tissue>
    </source>
</reference>
<evidence type="ECO:0000313" key="3">
    <source>
        <dbReference type="Proteomes" id="UP001064489"/>
    </source>
</evidence>
<feature type="compositionally biased region" description="Polar residues" evidence="1">
    <location>
        <begin position="209"/>
        <end position="225"/>
    </location>
</feature>
<evidence type="ECO:0000313" key="2">
    <source>
        <dbReference type="EMBL" id="KAI9177592.1"/>
    </source>
</evidence>
<feature type="region of interest" description="Disordered" evidence="1">
    <location>
        <begin position="195"/>
        <end position="225"/>
    </location>
</feature>
<name>A0AAD5IV68_ACENE</name>
<sequence>MKSHQEAVRVQKNRNYKAYDLKRFAYAFQVWAYKVIPTLRHRCACRIGLGVACIVNWSSVGSPSYKKVQGIFEEKNISAIEVCTVLQAVTKEQKDSCQNFITPGFDKVPLTSMDEDAHQGDPADTAEEYNSATTAAFPFPLAVPSKEEWSTPAHRCLKFRMQEVEGQIEESPTAMAKSYREVVVMSIVAVEVTTKKKSPDEAALGPSMASWSSSHLSGDNSSFHADQQTEVAPPTFIEQHASSSAPDKVKSETFPVQGIGRSQISFSLQDKKAFFMKLDFILDKSPKDLLDISSCTILATSQSSNNVSP</sequence>
<evidence type="ECO:0000256" key="1">
    <source>
        <dbReference type="SAM" id="MobiDB-lite"/>
    </source>
</evidence>
<gene>
    <name evidence="2" type="ORF">LWI28_017067</name>
</gene>
<organism evidence="2 3">
    <name type="scientific">Acer negundo</name>
    <name type="common">Box elder</name>
    <dbReference type="NCBI Taxonomy" id="4023"/>
    <lineage>
        <taxon>Eukaryota</taxon>
        <taxon>Viridiplantae</taxon>
        <taxon>Streptophyta</taxon>
        <taxon>Embryophyta</taxon>
        <taxon>Tracheophyta</taxon>
        <taxon>Spermatophyta</taxon>
        <taxon>Magnoliopsida</taxon>
        <taxon>eudicotyledons</taxon>
        <taxon>Gunneridae</taxon>
        <taxon>Pentapetalae</taxon>
        <taxon>rosids</taxon>
        <taxon>malvids</taxon>
        <taxon>Sapindales</taxon>
        <taxon>Sapindaceae</taxon>
        <taxon>Hippocastanoideae</taxon>
        <taxon>Acereae</taxon>
        <taxon>Acer</taxon>
    </lineage>
</organism>
<dbReference type="EMBL" id="JAJSOW010000102">
    <property type="protein sequence ID" value="KAI9177592.1"/>
    <property type="molecule type" value="Genomic_DNA"/>
</dbReference>